<reference evidence="1" key="1">
    <citation type="submission" date="2023-06" db="EMBL/GenBank/DDBJ databases">
        <authorList>
            <consortium name="Lawrence Berkeley National Laboratory"/>
            <person name="Ahrendt S."/>
            <person name="Sahu N."/>
            <person name="Indic B."/>
            <person name="Wong-Bajracharya J."/>
            <person name="Merenyi Z."/>
            <person name="Ke H.-M."/>
            <person name="Monk M."/>
            <person name="Kocsube S."/>
            <person name="Drula E."/>
            <person name="Lipzen A."/>
            <person name="Balint B."/>
            <person name="Henrissat B."/>
            <person name="Andreopoulos B."/>
            <person name="Martin F.M."/>
            <person name="Harder C.B."/>
            <person name="Rigling D."/>
            <person name="Ford K.L."/>
            <person name="Foster G.D."/>
            <person name="Pangilinan J."/>
            <person name="Papanicolaou A."/>
            <person name="Barry K."/>
            <person name="LaButti K."/>
            <person name="Viragh M."/>
            <person name="Koriabine M."/>
            <person name="Yan M."/>
            <person name="Riley R."/>
            <person name="Champramary S."/>
            <person name="Plett K.L."/>
            <person name="Tsai I.J."/>
            <person name="Slot J."/>
            <person name="Sipos G."/>
            <person name="Plett J."/>
            <person name="Nagy L.G."/>
            <person name="Grigoriev I.V."/>
        </authorList>
    </citation>
    <scope>NUCLEOTIDE SEQUENCE</scope>
    <source>
        <strain evidence="1">CCBAS 213</strain>
    </source>
</reference>
<name>A0AA39N679_ARMTA</name>
<dbReference type="AlphaFoldDB" id="A0AA39N679"/>
<sequence length="491" mass="55545">MLANPASQGQGFVHPALELRMERMLRFEQFIPHLSHKDHWSMRYRAYPEHAFLTIELAAAVYSHPCFSQNSSRPQGSVTTWTFFRHALINGAQFPVIIWFNLVQNVINEDTFGPIDATSQDLFPVILCSSVYRALAYNVPSTLPLSSPAVDFGTAVLRFQPEVVDQLLQLFSTYNRHQDHPSISIRLRVILSLTEFTLSRLSTTETEDVREAFRLIVHSLKTHVVSSALSAKETTAVFDTILAVFENGKWALSLDWACADFLCIYAYVLGISNTNTVPVERLPEAALSEPVLKELVSILIVKPIDQYGLISSFNLVCDIIGYGLREDVMAAYDVLLDMRCFEVFSRIAFYPCLVKVAGGYPENLVVACMILAVNDWESVDTERVKMDIMGLVQLRPWDPAWPICRERLQDLVESDRFFSSQCKLDVEILPLTENEIELERRNIRLAIGVLDAYFSGGSEPLSDCSAWKPLARSHARGLVNWRLSQDEQTQV</sequence>
<comment type="caution">
    <text evidence="1">The sequence shown here is derived from an EMBL/GenBank/DDBJ whole genome shotgun (WGS) entry which is preliminary data.</text>
</comment>
<protein>
    <submittedName>
        <fullName evidence="1">Uncharacterized protein</fullName>
    </submittedName>
</protein>
<organism evidence="1 2">
    <name type="scientific">Armillaria tabescens</name>
    <name type="common">Ringless honey mushroom</name>
    <name type="synonym">Agaricus tabescens</name>
    <dbReference type="NCBI Taxonomy" id="1929756"/>
    <lineage>
        <taxon>Eukaryota</taxon>
        <taxon>Fungi</taxon>
        <taxon>Dikarya</taxon>
        <taxon>Basidiomycota</taxon>
        <taxon>Agaricomycotina</taxon>
        <taxon>Agaricomycetes</taxon>
        <taxon>Agaricomycetidae</taxon>
        <taxon>Agaricales</taxon>
        <taxon>Marasmiineae</taxon>
        <taxon>Physalacriaceae</taxon>
        <taxon>Desarmillaria</taxon>
    </lineage>
</organism>
<gene>
    <name evidence="1" type="ORF">EV420DRAFT_1642373</name>
</gene>
<evidence type="ECO:0000313" key="2">
    <source>
        <dbReference type="Proteomes" id="UP001175211"/>
    </source>
</evidence>
<dbReference type="EMBL" id="JAUEPS010000015">
    <property type="protein sequence ID" value="KAK0459392.1"/>
    <property type="molecule type" value="Genomic_DNA"/>
</dbReference>
<evidence type="ECO:0000313" key="1">
    <source>
        <dbReference type="EMBL" id="KAK0459392.1"/>
    </source>
</evidence>
<accession>A0AA39N679</accession>
<keyword evidence="2" id="KW-1185">Reference proteome</keyword>
<dbReference type="GeneID" id="85360906"/>
<dbReference type="Proteomes" id="UP001175211">
    <property type="component" value="Unassembled WGS sequence"/>
</dbReference>
<proteinExistence type="predicted"/>
<dbReference type="RefSeq" id="XP_060331618.1">
    <property type="nucleotide sequence ID" value="XM_060477358.1"/>
</dbReference>